<keyword evidence="5 7" id="KW-1133">Transmembrane helix</keyword>
<proteinExistence type="predicted"/>
<feature type="transmembrane region" description="Helical" evidence="7">
    <location>
        <begin position="264"/>
        <end position="285"/>
    </location>
</feature>
<feature type="transmembrane region" description="Helical" evidence="7">
    <location>
        <begin position="350"/>
        <end position="371"/>
    </location>
</feature>
<dbReference type="PANTHER" id="PTHR30047:SF11">
    <property type="entry name" value="L-CARNITINE_GAMMA-BUTYROBETAINE ANTIPORTER"/>
    <property type="match status" value="1"/>
</dbReference>
<feature type="transmembrane region" description="Helical" evidence="7">
    <location>
        <begin position="12"/>
        <end position="31"/>
    </location>
</feature>
<accession>A0A1G5JPE4</accession>
<feature type="transmembrane region" description="Helical" evidence="7">
    <location>
        <begin position="51"/>
        <end position="71"/>
    </location>
</feature>
<feature type="transmembrane region" description="Helical" evidence="7">
    <location>
        <begin position="320"/>
        <end position="338"/>
    </location>
</feature>
<dbReference type="NCBIfam" id="TIGR00842">
    <property type="entry name" value="bcct"/>
    <property type="match status" value="1"/>
</dbReference>
<sequence length="533" mass="58610">MSKIFKGPKVDKIVFIPSVAITLLLAIYFVVNPTESLAKLNRVFAYMTDELGWTYIWFTLAAFISAIYLILGKYGNVKLGGVEDKPDFSTFSWIGMIFTASTGSSLLYWGTIEWVYYWKSPPFGAAVGSWQAAEWAPAYGMFHWGFTAWAMYAVVSVAIAYVYHVKKQPILRLSEATRGVLGDKVDGPIGKAIDIFFVFGLIGGVTTSMGLGTPMLTAGISKLTGIAHTQTLEIAVITFWTLSIGLTLLFGLEKGIKRMSDLNVYLAFGVLGFLLFFGGHFLFILNHTTSAVGLIMQDFVRMSFWTDAVGQSKHPQWWSVFYWAWWVVYAPAMGLYIAKISKGRTIRQVVLGSVLWGTLGSWIFFAILGNFSMGLQLSSMNPAGFSGPALDVIGIFDNIGVEWAIVETIAAAPLGTILLAAFTLLAFISMVTGQTTIAFTLASVTTKELKQSEEPARWNSFFWALVLGTISISLLLLNALKPLQTTSIVAAFPLMFVLILVAVSFFILMKRDGYSDNSNGLLKPKEKSEKVKA</sequence>
<evidence type="ECO:0000256" key="6">
    <source>
        <dbReference type="ARBA" id="ARBA00023136"/>
    </source>
</evidence>
<dbReference type="GO" id="GO:0022857">
    <property type="term" value="F:transmembrane transporter activity"/>
    <property type="evidence" value="ECO:0007669"/>
    <property type="project" value="InterPro"/>
</dbReference>
<feature type="transmembrane region" description="Helical" evidence="7">
    <location>
        <begin position="417"/>
        <end position="441"/>
    </location>
</feature>
<reference evidence="8 9" key="1">
    <citation type="submission" date="2016-10" db="EMBL/GenBank/DDBJ databases">
        <authorList>
            <person name="de Groot N.N."/>
        </authorList>
    </citation>
    <scope>NUCLEOTIDE SEQUENCE [LARGE SCALE GENOMIC DNA]</scope>
    <source>
        <strain evidence="8 9">DSM 18978</strain>
    </source>
</reference>
<gene>
    <name evidence="8" type="ORF">SAMN03080606_02947</name>
</gene>
<dbReference type="Pfam" id="PF02028">
    <property type="entry name" value="BCCT"/>
    <property type="match status" value="1"/>
</dbReference>
<dbReference type="Proteomes" id="UP000198636">
    <property type="component" value="Unassembled WGS sequence"/>
</dbReference>
<feature type="transmembrane region" description="Helical" evidence="7">
    <location>
        <begin position="486"/>
        <end position="508"/>
    </location>
</feature>
<dbReference type="STRING" id="1120976.SAMN03080606_02947"/>
<keyword evidence="2" id="KW-0813">Transport</keyword>
<feature type="transmembrane region" description="Helical" evidence="7">
    <location>
        <begin position="461"/>
        <end position="480"/>
    </location>
</feature>
<evidence type="ECO:0000256" key="4">
    <source>
        <dbReference type="ARBA" id="ARBA00022692"/>
    </source>
</evidence>
<keyword evidence="3" id="KW-1003">Cell membrane</keyword>
<dbReference type="GO" id="GO:0005886">
    <property type="term" value="C:plasma membrane"/>
    <property type="evidence" value="ECO:0007669"/>
    <property type="project" value="UniProtKB-SubCell"/>
</dbReference>
<organism evidence="8 9">
    <name type="scientific">Alkaliphilus peptidifermentans DSM 18978</name>
    <dbReference type="NCBI Taxonomy" id="1120976"/>
    <lineage>
        <taxon>Bacteria</taxon>
        <taxon>Bacillati</taxon>
        <taxon>Bacillota</taxon>
        <taxon>Clostridia</taxon>
        <taxon>Peptostreptococcales</taxon>
        <taxon>Natronincolaceae</taxon>
        <taxon>Alkaliphilus</taxon>
    </lineage>
</organism>
<evidence type="ECO:0000256" key="2">
    <source>
        <dbReference type="ARBA" id="ARBA00022448"/>
    </source>
</evidence>
<dbReference type="AlphaFoldDB" id="A0A1G5JPE4"/>
<evidence type="ECO:0000313" key="9">
    <source>
        <dbReference type="Proteomes" id="UP000198636"/>
    </source>
</evidence>
<keyword evidence="4 7" id="KW-0812">Transmembrane</keyword>
<keyword evidence="6 7" id="KW-0472">Membrane</keyword>
<evidence type="ECO:0000256" key="5">
    <source>
        <dbReference type="ARBA" id="ARBA00022989"/>
    </source>
</evidence>
<evidence type="ECO:0000256" key="3">
    <source>
        <dbReference type="ARBA" id="ARBA00022475"/>
    </source>
</evidence>
<dbReference type="PANTHER" id="PTHR30047">
    <property type="entry name" value="HIGH-AFFINITY CHOLINE TRANSPORT PROTEIN-RELATED"/>
    <property type="match status" value="1"/>
</dbReference>
<keyword evidence="9" id="KW-1185">Reference proteome</keyword>
<evidence type="ECO:0000313" key="8">
    <source>
        <dbReference type="EMBL" id="SCY89730.1"/>
    </source>
</evidence>
<name>A0A1G5JPE4_9FIRM</name>
<dbReference type="InterPro" id="IPR000060">
    <property type="entry name" value="BCCT_transptr"/>
</dbReference>
<feature type="transmembrane region" description="Helical" evidence="7">
    <location>
        <begin position="232"/>
        <end position="252"/>
    </location>
</feature>
<feature type="transmembrane region" description="Helical" evidence="7">
    <location>
        <begin position="192"/>
        <end position="212"/>
    </location>
</feature>
<dbReference type="EMBL" id="FMUS01000020">
    <property type="protein sequence ID" value="SCY89730.1"/>
    <property type="molecule type" value="Genomic_DNA"/>
</dbReference>
<protein>
    <submittedName>
        <fullName evidence="8">Betaine/carnitine transporter, BCCT family</fullName>
    </submittedName>
</protein>
<evidence type="ECO:0000256" key="7">
    <source>
        <dbReference type="SAM" id="Phobius"/>
    </source>
</evidence>
<dbReference type="RefSeq" id="WP_176759043.1">
    <property type="nucleotide sequence ID" value="NZ_FMUS01000020.1"/>
</dbReference>
<feature type="transmembrane region" description="Helical" evidence="7">
    <location>
        <begin position="141"/>
        <end position="163"/>
    </location>
</feature>
<feature type="transmembrane region" description="Helical" evidence="7">
    <location>
        <begin position="91"/>
        <end position="110"/>
    </location>
</feature>
<comment type="subcellular location">
    <subcellularLocation>
        <location evidence="1">Cell membrane</location>
        <topology evidence="1">Multi-pass membrane protein</topology>
    </subcellularLocation>
</comment>
<evidence type="ECO:0000256" key="1">
    <source>
        <dbReference type="ARBA" id="ARBA00004651"/>
    </source>
</evidence>